<dbReference type="Pfam" id="PF05419">
    <property type="entry name" value="GUN4"/>
    <property type="match status" value="1"/>
</dbReference>
<keyword evidence="2" id="KW-0934">Plastid</keyword>
<protein>
    <recommendedName>
        <fullName evidence="1">GUN4-like domain-containing protein</fullName>
    </recommendedName>
</protein>
<dbReference type="EMBL" id="MF101467">
    <property type="protein sequence ID" value="ARW69654.1"/>
    <property type="molecule type" value="Genomic_DNA"/>
</dbReference>
<dbReference type="CDD" id="cd16383">
    <property type="entry name" value="GUN4"/>
    <property type="match status" value="1"/>
</dbReference>
<dbReference type="Gene3D" id="1.10.10.1770">
    <property type="entry name" value="Gun4-like"/>
    <property type="match status" value="1"/>
</dbReference>
<dbReference type="Gene3D" id="1.25.40.620">
    <property type="match status" value="1"/>
</dbReference>
<dbReference type="PANTHER" id="PTHR34800:SF1">
    <property type="entry name" value="TETRAPYRROLE-BINDING PROTEIN, CHLOROPLASTIC"/>
    <property type="match status" value="1"/>
</dbReference>
<dbReference type="InterPro" id="IPR037215">
    <property type="entry name" value="GUN4-like_sf"/>
</dbReference>
<evidence type="ECO:0000259" key="1">
    <source>
        <dbReference type="Pfam" id="PF05419"/>
    </source>
</evidence>
<evidence type="ECO:0000313" key="2">
    <source>
        <dbReference type="EMBL" id="ARW69654.1"/>
    </source>
</evidence>
<feature type="domain" description="GUN4-like" evidence="1">
    <location>
        <begin position="94"/>
        <end position="232"/>
    </location>
</feature>
<dbReference type="PANTHER" id="PTHR34800">
    <property type="entry name" value="TETRAPYRROLE-BINDING PROTEIN, CHLOROPLASTIC"/>
    <property type="match status" value="1"/>
</dbReference>
<sequence>MKQESIKSTVSKIFAEEYEIISTNTEKKIKEILINEVGRDIILTNVMCYNEKSLNNHAVLNGFIYQTILRDKNKNFINKLIENLPNGIITLDKSMHLDYQPLQNLLINEKFQEADRLTQRYLCKLVQMKTKTERNWLYFTDIQFIPKKDLFILDLLWKSYSKGKFGFSVQKKIWTKNNKKWDKLWENIKWLKIEGEMKRYPKDFTWTVEAPKGHLPLFNQLRGTQTLSYLFKKIDW</sequence>
<dbReference type="GeneID" id="33362364"/>
<gene>
    <name evidence="2" type="primary">ycf53</name>
</gene>
<organism evidence="2">
    <name type="scientific">Tolypiocladia glomerulata</name>
    <dbReference type="NCBI Taxonomy" id="860646"/>
    <lineage>
        <taxon>Eukaryota</taxon>
        <taxon>Rhodophyta</taxon>
        <taxon>Florideophyceae</taxon>
        <taxon>Rhodymeniophycidae</taxon>
        <taxon>Ceramiales</taxon>
        <taxon>Rhodomelaceae</taxon>
        <taxon>Polysiphonioideae</taxon>
        <taxon>Tolypiocladia</taxon>
    </lineage>
</organism>
<dbReference type="SUPFAM" id="SSF140869">
    <property type="entry name" value="GUN4-like"/>
    <property type="match status" value="1"/>
</dbReference>
<dbReference type="GO" id="GO:0046906">
    <property type="term" value="F:tetrapyrrole binding"/>
    <property type="evidence" value="ECO:0007669"/>
    <property type="project" value="TreeGrafter"/>
</dbReference>
<name>A0A1Z1MV92_9FLOR</name>
<dbReference type="InterPro" id="IPR008629">
    <property type="entry name" value="GUN4-like"/>
</dbReference>
<dbReference type="AlphaFoldDB" id="A0A1Z1MV92"/>
<reference evidence="2" key="1">
    <citation type="journal article" date="2017" name="J. Phycol.">
        <title>Analysis of chloroplast genomes and a supermatrix inform reclassification of the Rhodomelaceae (Rhodophyta).</title>
        <authorList>
            <person name="Diaz-Tapia P."/>
            <person name="Maggs C.A."/>
            <person name="West J.A."/>
            <person name="Verbruggen H."/>
        </authorList>
    </citation>
    <scope>NUCLEOTIDE SEQUENCE</scope>
    <source>
        <strain evidence="2">PD1825</strain>
    </source>
</reference>
<dbReference type="RefSeq" id="YP_009399835.1">
    <property type="nucleotide sequence ID" value="NC_035299.1"/>
</dbReference>
<accession>A0A1Z1MV92</accession>
<geneLocation type="chloroplast" evidence="2"/>
<proteinExistence type="predicted"/>
<keyword evidence="2" id="KW-0150">Chloroplast</keyword>